<name>A0AAE9GY41_9NEIS</name>
<reference evidence="4 6" key="1">
    <citation type="submission" date="2019-03" db="EMBL/GenBank/DDBJ databases">
        <title>Genomic Encyclopedia of Type Strains, Phase IV (KMG-IV): sequencing the most valuable type-strain genomes for metagenomic binning, comparative biology and taxonomic classification.</title>
        <authorList>
            <person name="Goeker M."/>
        </authorList>
    </citation>
    <scope>NUCLEOTIDE SEQUENCE [LARGE SCALE GENOMIC DNA]</scope>
    <source>
        <strain evidence="4 6">DSM 17474</strain>
    </source>
</reference>
<keyword evidence="6" id="KW-1185">Reference proteome</keyword>
<dbReference type="RefSeq" id="WP_132952348.1">
    <property type="nucleotide sequence ID" value="NZ_CP091507.1"/>
</dbReference>
<keyword evidence="2" id="KW-0812">Transmembrane</keyword>
<feature type="coiled-coil region" evidence="3">
    <location>
        <begin position="405"/>
        <end position="432"/>
    </location>
</feature>
<sequence length="489" mass="52495">MNKQIKAWSFSLMAACTLAACQNTTVSLDGRIDVPPQFSQAEAARGSVDIGHWWQSWHDPVLSALVEQGLQQSPDVQIAVSRLNEARATSRMARADLGPQAGLSGSAGIVRGNVDNPLNDNTRALLGQFPQTAGLTDGSQDIKGNSLLGGASASWEPDIFGGKRSDADAAAYAALGVQEQLYGAQMLVAGDIADHYFSARAAQKRLQTASRNIATMQRMAQYVQGRFQAGQATRYEVNEVQSRLAAVRAQQSTIQSEYDAAARAIAVLTGQTPQSFRLPESSVNVLAQQPAAPEGQTPQGMLERRPDIRAHAAQVNAYAAKLASAKADLLPRFTINFLGQGGRIEVDGDSALKGWGSLLSVGIQMPIFTNGRIQANIAAADARLQTALLQYDQTVLRALGEVDNAYQAQAALERQNRLLADAQQQAARQAADAQKLFRHGNKTLDEALRAQLGEQEMADSLTRSQLARAQMTVNLYKALGGGWNEMQTP</sequence>
<dbReference type="SUPFAM" id="SSF56954">
    <property type="entry name" value="Outer membrane efflux proteins (OEP)"/>
    <property type="match status" value="1"/>
</dbReference>
<dbReference type="AlphaFoldDB" id="A0AAE9GY41"/>
<dbReference type="InterPro" id="IPR010131">
    <property type="entry name" value="MdtP/NodT-like"/>
</dbReference>
<dbReference type="PANTHER" id="PTHR30203:SF29">
    <property type="entry name" value="PROTEIN CYAE"/>
    <property type="match status" value="1"/>
</dbReference>
<evidence type="ECO:0000313" key="5">
    <source>
        <dbReference type="EMBL" id="UOO80472.1"/>
    </source>
</evidence>
<dbReference type="Pfam" id="PF02321">
    <property type="entry name" value="OEP"/>
    <property type="match status" value="2"/>
</dbReference>
<dbReference type="EMBL" id="CP091507">
    <property type="protein sequence ID" value="UOO80472.1"/>
    <property type="molecule type" value="Genomic_DNA"/>
</dbReference>
<evidence type="ECO:0000313" key="7">
    <source>
        <dbReference type="Proteomes" id="UP000829756"/>
    </source>
</evidence>
<keyword evidence="2" id="KW-0472">Membrane</keyword>
<dbReference type="InterPro" id="IPR003423">
    <property type="entry name" value="OMP_efflux"/>
</dbReference>
<evidence type="ECO:0000256" key="3">
    <source>
        <dbReference type="SAM" id="Coils"/>
    </source>
</evidence>
<organism evidence="5 7">
    <name type="scientific">Uruburuella suis</name>
    <dbReference type="NCBI Taxonomy" id="252130"/>
    <lineage>
        <taxon>Bacteria</taxon>
        <taxon>Pseudomonadati</taxon>
        <taxon>Pseudomonadota</taxon>
        <taxon>Betaproteobacteria</taxon>
        <taxon>Neisseriales</taxon>
        <taxon>Neisseriaceae</taxon>
        <taxon>Uruburuella</taxon>
    </lineage>
</organism>
<dbReference type="Proteomes" id="UP000829756">
    <property type="component" value="Chromosome"/>
</dbReference>
<accession>A0AAE9GY41</accession>
<feature type="signal peptide" evidence="2">
    <location>
        <begin position="1"/>
        <end position="19"/>
    </location>
</feature>
<keyword evidence="3" id="KW-0175">Coiled coil</keyword>
<comment type="subcellular location">
    <subcellularLocation>
        <location evidence="2">Cell membrane</location>
        <topology evidence="2">Lipid-anchor</topology>
    </subcellularLocation>
</comment>
<keyword evidence="2" id="KW-0564">Palmitate</keyword>
<reference evidence="5" key="2">
    <citation type="submission" date="2021-12" db="EMBL/GenBank/DDBJ databases">
        <authorList>
            <person name="Veyrier F.J."/>
        </authorList>
    </citation>
    <scope>NUCLEOTIDE SEQUENCE</scope>
    <source>
        <strain evidence="5">1258/02</strain>
    </source>
</reference>
<dbReference type="KEGG" id="usu:LVJ78_05615"/>
<dbReference type="GO" id="GO:0005886">
    <property type="term" value="C:plasma membrane"/>
    <property type="evidence" value="ECO:0007669"/>
    <property type="project" value="UniProtKB-SubCell"/>
</dbReference>
<dbReference type="EMBL" id="SLXE01000002">
    <property type="protein sequence ID" value="TCP10147.1"/>
    <property type="molecule type" value="Genomic_DNA"/>
</dbReference>
<comment type="similarity">
    <text evidence="1 2">Belongs to the outer membrane factor (OMF) (TC 1.B.17) family.</text>
</comment>
<dbReference type="PROSITE" id="PS51257">
    <property type="entry name" value="PROKAR_LIPOPROTEIN"/>
    <property type="match status" value="1"/>
</dbReference>
<evidence type="ECO:0000313" key="4">
    <source>
        <dbReference type="EMBL" id="TCP10147.1"/>
    </source>
</evidence>
<keyword evidence="2" id="KW-0732">Signal</keyword>
<keyword evidence="2" id="KW-1134">Transmembrane beta strand</keyword>
<proteinExistence type="inferred from homology"/>
<dbReference type="Gene3D" id="2.20.200.10">
    <property type="entry name" value="Outer membrane efflux proteins (OEP)"/>
    <property type="match status" value="1"/>
</dbReference>
<evidence type="ECO:0000313" key="6">
    <source>
        <dbReference type="Proteomes" id="UP000294721"/>
    </source>
</evidence>
<dbReference type="PANTHER" id="PTHR30203">
    <property type="entry name" value="OUTER MEMBRANE CATION EFFLUX PROTEIN"/>
    <property type="match status" value="1"/>
</dbReference>
<gene>
    <name evidence="4" type="ORF">EV680_10244</name>
    <name evidence="5" type="ORF">LVJ78_05615</name>
</gene>
<keyword evidence="2 4" id="KW-0449">Lipoprotein</keyword>
<feature type="chain" id="PRO_5041769917" evidence="2">
    <location>
        <begin position="20"/>
        <end position="489"/>
    </location>
</feature>
<evidence type="ECO:0000256" key="1">
    <source>
        <dbReference type="ARBA" id="ARBA00007613"/>
    </source>
</evidence>
<dbReference type="NCBIfam" id="TIGR01845">
    <property type="entry name" value="outer_NodT"/>
    <property type="match status" value="1"/>
</dbReference>
<protein>
    <submittedName>
        <fullName evidence="5">Efflux transporter outer membrane subunit</fullName>
    </submittedName>
    <submittedName>
        <fullName evidence="4">NodT family efflux transporter outer membrane factor (OMF) lipoprotein</fullName>
    </submittedName>
</protein>
<dbReference type="Proteomes" id="UP000294721">
    <property type="component" value="Unassembled WGS sequence"/>
</dbReference>
<dbReference type="GO" id="GO:0015562">
    <property type="term" value="F:efflux transmembrane transporter activity"/>
    <property type="evidence" value="ECO:0007669"/>
    <property type="project" value="InterPro"/>
</dbReference>
<dbReference type="Gene3D" id="1.20.1600.10">
    <property type="entry name" value="Outer membrane efflux proteins (OEP)"/>
    <property type="match status" value="1"/>
</dbReference>
<reference evidence="5" key="3">
    <citation type="journal article" date="2022" name="Res Sq">
        <title>Evolution of multicellular longitudinally dividing oral cavity symbionts (Neisseriaceae).</title>
        <authorList>
            <person name="Nyongesa S."/>
            <person name="Weber P."/>
            <person name="Bernet E."/>
            <person name="Pullido F."/>
            <person name="Nieckarz M."/>
            <person name="Delaby M."/>
            <person name="Nieves C."/>
            <person name="Viehboeck T."/>
            <person name="Krause N."/>
            <person name="Rivera-Millot A."/>
            <person name="Nakamura A."/>
            <person name="Vischer N."/>
            <person name="VanNieuwenhze M."/>
            <person name="Brun Y."/>
            <person name="Cava F."/>
            <person name="Bulgheresi S."/>
            <person name="Veyrier F."/>
        </authorList>
    </citation>
    <scope>NUCLEOTIDE SEQUENCE</scope>
    <source>
        <strain evidence="5">1258/02</strain>
    </source>
</reference>
<evidence type="ECO:0000256" key="2">
    <source>
        <dbReference type="RuleBase" id="RU362097"/>
    </source>
</evidence>